<feature type="compositionally biased region" description="Low complexity" evidence="1">
    <location>
        <begin position="164"/>
        <end position="210"/>
    </location>
</feature>
<keyword evidence="4" id="KW-1185">Reference proteome</keyword>
<name>A0ABT0YA57_9ACTN</name>
<evidence type="ECO:0000256" key="1">
    <source>
        <dbReference type="SAM" id="MobiDB-lite"/>
    </source>
</evidence>
<feature type="transmembrane region" description="Helical" evidence="2">
    <location>
        <begin position="295"/>
        <end position="318"/>
    </location>
</feature>
<sequence>MSRQVRQRVTAIVLGGLIFGVPMLAIGSARADPIPEGVRAVTFSGGGMFSVPCSSRPSIESMTVPAQSTIRVVNQTGYAAQLLLGGDTKGTVPDESSTDVIFRRGTTSVMLKPNCAIGDDTTPVMITASPSASAATPADPDPAAPSSADATPMSLAPSDDDRSPAGSSAADAASPVQRPSRARPATTRPDTSPARRTHVTSQAATSAAQSMPHGGAAVRPKARTKTLPGTAGSAAPAFAGMPPGDTRRLLPGVPDLGVDPVTVGAEPAPPAPAPVTIAAAEPVAALEPMREGNPLGLLALTAAVCVVGVTVAAIRAFVSQRANRAEIA</sequence>
<proteinExistence type="predicted"/>
<evidence type="ECO:0000256" key="2">
    <source>
        <dbReference type="SAM" id="Phobius"/>
    </source>
</evidence>
<dbReference type="Proteomes" id="UP001523216">
    <property type="component" value="Unassembled WGS sequence"/>
</dbReference>
<organism evidence="3 4">
    <name type="scientific">Paractinoplanes hotanensis</name>
    <dbReference type="NCBI Taxonomy" id="2906497"/>
    <lineage>
        <taxon>Bacteria</taxon>
        <taxon>Bacillati</taxon>
        <taxon>Actinomycetota</taxon>
        <taxon>Actinomycetes</taxon>
        <taxon>Micromonosporales</taxon>
        <taxon>Micromonosporaceae</taxon>
        <taxon>Paractinoplanes</taxon>
    </lineage>
</organism>
<keyword evidence="2" id="KW-0472">Membrane</keyword>
<dbReference type="EMBL" id="JAMQOL010000053">
    <property type="protein sequence ID" value="MCM4082927.1"/>
    <property type="molecule type" value="Genomic_DNA"/>
</dbReference>
<accession>A0ABT0YA57</accession>
<comment type="caution">
    <text evidence="3">The sequence shown here is derived from an EMBL/GenBank/DDBJ whole genome shotgun (WGS) entry which is preliminary data.</text>
</comment>
<evidence type="ECO:0000313" key="4">
    <source>
        <dbReference type="Proteomes" id="UP001523216"/>
    </source>
</evidence>
<keyword evidence="2" id="KW-1133">Transmembrane helix</keyword>
<feature type="region of interest" description="Disordered" evidence="1">
    <location>
        <begin position="130"/>
        <end position="247"/>
    </location>
</feature>
<dbReference type="RefSeq" id="WP_251802650.1">
    <property type="nucleotide sequence ID" value="NZ_JAMQOL010000053.1"/>
</dbReference>
<evidence type="ECO:0000313" key="3">
    <source>
        <dbReference type="EMBL" id="MCM4082927.1"/>
    </source>
</evidence>
<gene>
    <name evidence="3" type="ORF">LXN57_35750</name>
</gene>
<protein>
    <submittedName>
        <fullName evidence="3">Uncharacterized protein</fullName>
    </submittedName>
</protein>
<keyword evidence="2" id="KW-0812">Transmembrane</keyword>
<reference evidence="3 4" key="1">
    <citation type="submission" date="2022-06" db="EMBL/GenBank/DDBJ databases">
        <title>Actinoplanes abujensis sp. nov., isolated from Nigerian arid soil.</title>
        <authorList>
            <person name="Ding P."/>
        </authorList>
    </citation>
    <scope>NUCLEOTIDE SEQUENCE [LARGE SCALE GENOMIC DNA]</scope>
    <source>
        <strain evidence="4">TRM88002</strain>
    </source>
</reference>